<feature type="region of interest" description="Disordered" evidence="1">
    <location>
        <begin position="1"/>
        <end position="195"/>
    </location>
</feature>
<evidence type="ECO:0000313" key="3">
    <source>
        <dbReference type="Proteomes" id="UP001310890"/>
    </source>
</evidence>
<feature type="compositionally biased region" description="Pro residues" evidence="1">
    <location>
        <begin position="282"/>
        <end position="294"/>
    </location>
</feature>
<evidence type="ECO:0000256" key="1">
    <source>
        <dbReference type="SAM" id="MobiDB-lite"/>
    </source>
</evidence>
<sequence length="480" mass="52516">MASNHRYQDSGYASSSNAATSVSNLSRPGATPAQSYSTVNGGVRAGRYAGTTTTQHLPVTAGPESSLEDRKPTPIMELPTARAPEPETQYQPDAQSHVRQASPSVMPSTERQQHQARPPVLKRKSDRMDWNATNPDTLGSTVPPPRPYANTNFSRPSPTREAPPPMRPRPSAEAVRRRSSHHYEGGNGSVTAFDGREALRELKQLGRESKPILRETVRSLGEVAMSLQAVGRSKMAEHEQRQLNRSNTRQSTTSIQPDIPLSIIPTHPSVRQHAARGEDEVPAPPSLPDIPPRSPQRMSRDSATYTRDKTPERRARHRTWDSLDLDDAPPAELPPPRPPFATGVESASTDQRGSISPMRRGDTPPAMMRNGRSQSPYTNHTPIQPWAQHHAPPDPMYHSSPPSEFAAPVHSLDNMTTTIGSASVPAGHNDLRISRGEGGYLAGRTQGLEHAAAEAQVGQTEPVSKRSRMMNKLRKRRAVA</sequence>
<evidence type="ECO:0000313" key="2">
    <source>
        <dbReference type="EMBL" id="KAK5107967.1"/>
    </source>
</evidence>
<feature type="compositionally biased region" description="Polar residues" evidence="1">
    <location>
        <begin position="131"/>
        <end position="140"/>
    </location>
</feature>
<feature type="compositionally biased region" description="Low complexity" evidence="1">
    <location>
        <begin position="13"/>
        <end position="26"/>
    </location>
</feature>
<dbReference type="Proteomes" id="UP001310890">
    <property type="component" value="Unassembled WGS sequence"/>
</dbReference>
<name>A0AAN7TA49_9PEZI</name>
<feature type="region of interest" description="Disordered" evidence="1">
    <location>
        <begin position="452"/>
        <end position="480"/>
    </location>
</feature>
<feature type="compositionally biased region" description="Basic residues" evidence="1">
    <location>
        <begin position="465"/>
        <end position="480"/>
    </location>
</feature>
<feature type="compositionally biased region" description="Basic and acidic residues" evidence="1">
    <location>
        <begin position="306"/>
        <end position="321"/>
    </location>
</feature>
<protein>
    <submittedName>
        <fullName evidence="2">Uncharacterized protein</fullName>
    </submittedName>
</protein>
<gene>
    <name evidence="2" type="ORF">LTR62_000512</name>
</gene>
<feature type="compositionally biased region" description="Polar residues" evidence="1">
    <location>
        <begin position="345"/>
        <end position="354"/>
    </location>
</feature>
<feature type="compositionally biased region" description="Polar residues" evidence="1">
    <location>
        <begin position="88"/>
        <end position="110"/>
    </location>
</feature>
<feature type="region of interest" description="Disordered" evidence="1">
    <location>
        <begin position="231"/>
        <end position="407"/>
    </location>
</feature>
<proteinExistence type="predicted"/>
<accession>A0AAN7TA49</accession>
<feature type="compositionally biased region" description="Polar residues" evidence="1">
    <location>
        <begin position="371"/>
        <end position="382"/>
    </location>
</feature>
<organism evidence="2 3">
    <name type="scientific">Meristemomyces frigidus</name>
    <dbReference type="NCBI Taxonomy" id="1508187"/>
    <lineage>
        <taxon>Eukaryota</taxon>
        <taxon>Fungi</taxon>
        <taxon>Dikarya</taxon>
        <taxon>Ascomycota</taxon>
        <taxon>Pezizomycotina</taxon>
        <taxon>Dothideomycetes</taxon>
        <taxon>Dothideomycetidae</taxon>
        <taxon>Mycosphaerellales</taxon>
        <taxon>Teratosphaeriaceae</taxon>
        <taxon>Meristemomyces</taxon>
    </lineage>
</organism>
<reference evidence="2" key="1">
    <citation type="submission" date="2023-08" db="EMBL/GenBank/DDBJ databases">
        <title>Black Yeasts Isolated from many extreme environments.</title>
        <authorList>
            <person name="Coleine C."/>
            <person name="Stajich J.E."/>
            <person name="Selbmann L."/>
        </authorList>
    </citation>
    <scope>NUCLEOTIDE SEQUENCE</scope>
    <source>
        <strain evidence="2">CCFEE 5401</strain>
    </source>
</reference>
<comment type="caution">
    <text evidence="2">The sequence shown here is derived from an EMBL/GenBank/DDBJ whole genome shotgun (WGS) entry which is preliminary data.</text>
</comment>
<dbReference type="EMBL" id="JAVRRL010000100">
    <property type="protein sequence ID" value="KAK5107967.1"/>
    <property type="molecule type" value="Genomic_DNA"/>
</dbReference>
<dbReference type="AlphaFoldDB" id="A0AAN7TA49"/>
<feature type="compositionally biased region" description="Polar residues" evidence="1">
    <location>
        <begin position="243"/>
        <end position="256"/>
    </location>
</feature>